<sequence>MEARTVHLHVDVVVEGSVISGEVTVLEGGPVRRFSGRLGLITAIEQALNVPDGEGAGSESGF</sequence>
<accession>A0ABU2NDP8</accession>
<organism evidence="1 2">
    <name type="scientific">Pseudonocardia charpentierae</name>
    <dbReference type="NCBI Taxonomy" id="3075545"/>
    <lineage>
        <taxon>Bacteria</taxon>
        <taxon>Bacillati</taxon>
        <taxon>Actinomycetota</taxon>
        <taxon>Actinomycetes</taxon>
        <taxon>Pseudonocardiales</taxon>
        <taxon>Pseudonocardiaceae</taxon>
        <taxon>Pseudonocardia</taxon>
    </lineage>
</organism>
<reference evidence="2" key="1">
    <citation type="submission" date="2023-07" db="EMBL/GenBank/DDBJ databases">
        <title>30 novel species of actinomycetes from the DSMZ collection.</title>
        <authorList>
            <person name="Nouioui I."/>
        </authorList>
    </citation>
    <scope>NUCLEOTIDE SEQUENCE [LARGE SCALE GENOMIC DNA]</scope>
    <source>
        <strain evidence="2">DSM 45834</strain>
    </source>
</reference>
<proteinExistence type="predicted"/>
<evidence type="ECO:0008006" key="3">
    <source>
        <dbReference type="Google" id="ProtNLM"/>
    </source>
</evidence>
<name>A0ABU2NDP8_9PSEU</name>
<gene>
    <name evidence="1" type="ORF">RM445_17805</name>
</gene>
<dbReference type="RefSeq" id="WP_311557671.1">
    <property type="nucleotide sequence ID" value="NZ_JAVREJ010000012.1"/>
</dbReference>
<keyword evidence="2" id="KW-1185">Reference proteome</keyword>
<evidence type="ECO:0000313" key="2">
    <source>
        <dbReference type="Proteomes" id="UP001183202"/>
    </source>
</evidence>
<evidence type="ECO:0000313" key="1">
    <source>
        <dbReference type="EMBL" id="MDT0351389.1"/>
    </source>
</evidence>
<dbReference type="EMBL" id="JAVREJ010000012">
    <property type="protein sequence ID" value="MDT0351389.1"/>
    <property type="molecule type" value="Genomic_DNA"/>
</dbReference>
<comment type="caution">
    <text evidence="1">The sequence shown here is derived from an EMBL/GenBank/DDBJ whole genome shotgun (WGS) entry which is preliminary data.</text>
</comment>
<protein>
    <recommendedName>
        <fullName evidence="3">Polymer-forming protein</fullName>
    </recommendedName>
</protein>
<dbReference type="Proteomes" id="UP001183202">
    <property type="component" value="Unassembled WGS sequence"/>
</dbReference>